<evidence type="ECO:0000256" key="4">
    <source>
        <dbReference type="ARBA" id="ARBA00022475"/>
    </source>
</evidence>
<evidence type="ECO:0000313" key="13">
    <source>
        <dbReference type="Proteomes" id="UP000263833"/>
    </source>
</evidence>
<name>A0A371B5K8_9SPHN</name>
<sequence>MSKESKDEHKKGGGKKKLTLMLFAGLLLAAGSAGAGIYATGGFTKKTEREDPNWPKLVVRSAEPAEPAPAGEGEGEVPLKVGTVSVPNDRFKVDPSKYEITYIPVEQPFTANLSDGSGFIQIGISLATYYDGKVVANVKRQDVPIRSAVLMILSEQDPAVLSSAQGKQLLQRELARAINGVLREKEGFGGIDNVYFNSLVIQ</sequence>
<keyword evidence="10" id="KW-0997">Cell inner membrane</keyword>
<evidence type="ECO:0000256" key="7">
    <source>
        <dbReference type="ARBA" id="ARBA00022779"/>
    </source>
</evidence>
<dbReference type="PANTHER" id="PTHR35091:SF2">
    <property type="entry name" value="FLAGELLAR PROTEIN FLIL"/>
    <property type="match status" value="1"/>
</dbReference>
<gene>
    <name evidence="12" type="ORF">DXH95_12165</name>
</gene>
<evidence type="ECO:0000256" key="6">
    <source>
        <dbReference type="ARBA" id="ARBA00022692"/>
    </source>
</evidence>
<evidence type="ECO:0000256" key="5">
    <source>
        <dbReference type="ARBA" id="ARBA00022500"/>
    </source>
</evidence>
<comment type="caution">
    <text evidence="12">The sequence shown here is derived from an EMBL/GenBank/DDBJ whole genome shotgun (WGS) entry which is preliminary data.</text>
</comment>
<dbReference type="GO" id="GO:0005886">
    <property type="term" value="C:plasma membrane"/>
    <property type="evidence" value="ECO:0007669"/>
    <property type="project" value="UniProtKB-SubCell"/>
</dbReference>
<dbReference type="RefSeq" id="WP_115550169.1">
    <property type="nucleotide sequence ID" value="NZ_QRGP01000002.1"/>
</dbReference>
<comment type="subcellular location">
    <subcellularLocation>
        <location evidence="10">Cell inner membrane</location>
    </subcellularLocation>
    <subcellularLocation>
        <location evidence="2">Cell membrane</location>
        <topology evidence="2">Single-pass membrane protein</topology>
    </subcellularLocation>
</comment>
<keyword evidence="9 10" id="KW-0472">Membrane</keyword>
<keyword evidence="5 10" id="KW-0145">Chemotaxis</keyword>
<dbReference type="GO" id="GO:0009425">
    <property type="term" value="C:bacterial-type flagellum basal body"/>
    <property type="evidence" value="ECO:0007669"/>
    <property type="project" value="InterPro"/>
</dbReference>
<proteinExistence type="inferred from homology"/>
<evidence type="ECO:0000256" key="8">
    <source>
        <dbReference type="ARBA" id="ARBA00022989"/>
    </source>
</evidence>
<feature type="chain" id="PRO_5016688757" description="Flagellar protein FliL" evidence="11">
    <location>
        <begin position="36"/>
        <end position="202"/>
    </location>
</feature>
<protein>
    <recommendedName>
        <fullName evidence="10">Flagellar protein FliL</fullName>
    </recommendedName>
</protein>
<evidence type="ECO:0000256" key="9">
    <source>
        <dbReference type="ARBA" id="ARBA00023136"/>
    </source>
</evidence>
<dbReference type="EMBL" id="QRGP01000002">
    <property type="protein sequence ID" value="RDV02701.1"/>
    <property type="molecule type" value="Genomic_DNA"/>
</dbReference>
<evidence type="ECO:0000313" key="12">
    <source>
        <dbReference type="EMBL" id="RDV02701.1"/>
    </source>
</evidence>
<keyword evidence="12" id="KW-0282">Flagellum</keyword>
<organism evidence="12 13">
    <name type="scientific">Sphingorhabdus pulchriflava</name>
    <dbReference type="NCBI Taxonomy" id="2292257"/>
    <lineage>
        <taxon>Bacteria</taxon>
        <taxon>Pseudomonadati</taxon>
        <taxon>Pseudomonadota</taxon>
        <taxon>Alphaproteobacteria</taxon>
        <taxon>Sphingomonadales</taxon>
        <taxon>Sphingomonadaceae</taxon>
        <taxon>Sphingorhabdus</taxon>
    </lineage>
</organism>
<dbReference type="Pfam" id="PF03748">
    <property type="entry name" value="FliL"/>
    <property type="match status" value="1"/>
</dbReference>
<keyword evidence="4" id="KW-1003">Cell membrane</keyword>
<comment type="similarity">
    <text evidence="3 10">Belongs to the FliL family.</text>
</comment>
<reference evidence="13" key="1">
    <citation type="submission" date="2018-08" db="EMBL/GenBank/DDBJ databases">
        <authorList>
            <person name="Kim S.-J."/>
            <person name="Jung G.-Y."/>
        </authorList>
    </citation>
    <scope>NUCLEOTIDE SEQUENCE [LARGE SCALE GENOMIC DNA]</scope>
    <source>
        <strain evidence="13">GY_G</strain>
    </source>
</reference>
<keyword evidence="11" id="KW-0732">Signal</keyword>
<keyword evidence="7 10" id="KW-0283">Flagellar rotation</keyword>
<keyword evidence="12" id="KW-0969">Cilium</keyword>
<keyword evidence="6" id="KW-0812">Transmembrane</keyword>
<evidence type="ECO:0000256" key="1">
    <source>
        <dbReference type="ARBA" id="ARBA00002254"/>
    </source>
</evidence>
<dbReference type="PANTHER" id="PTHR35091">
    <property type="entry name" value="FLAGELLAR PROTEIN FLIL"/>
    <property type="match status" value="1"/>
</dbReference>
<keyword evidence="12" id="KW-0966">Cell projection</keyword>
<evidence type="ECO:0000256" key="3">
    <source>
        <dbReference type="ARBA" id="ARBA00008281"/>
    </source>
</evidence>
<dbReference type="Proteomes" id="UP000263833">
    <property type="component" value="Unassembled WGS sequence"/>
</dbReference>
<dbReference type="OrthoDB" id="7058946at2"/>
<evidence type="ECO:0000256" key="11">
    <source>
        <dbReference type="SAM" id="SignalP"/>
    </source>
</evidence>
<dbReference type="GO" id="GO:0006935">
    <property type="term" value="P:chemotaxis"/>
    <property type="evidence" value="ECO:0007669"/>
    <property type="project" value="UniProtKB-KW"/>
</dbReference>
<evidence type="ECO:0000256" key="10">
    <source>
        <dbReference type="RuleBase" id="RU364125"/>
    </source>
</evidence>
<keyword evidence="13" id="KW-1185">Reference proteome</keyword>
<dbReference type="InterPro" id="IPR005503">
    <property type="entry name" value="FliL"/>
</dbReference>
<dbReference type="GO" id="GO:0071978">
    <property type="term" value="P:bacterial-type flagellum-dependent swarming motility"/>
    <property type="evidence" value="ECO:0007669"/>
    <property type="project" value="TreeGrafter"/>
</dbReference>
<keyword evidence="8" id="KW-1133">Transmembrane helix</keyword>
<comment type="function">
    <text evidence="1 10">Controls the rotational direction of flagella during chemotaxis.</text>
</comment>
<feature type="signal peptide" evidence="11">
    <location>
        <begin position="1"/>
        <end position="35"/>
    </location>
</feature>
<accession>A0A371B5K8</accession>
<evidence type="ECO:0000256" key="2">
    <source>
        <dbReference type="ARBA" id="ARBA00004162"/>
    </source>
</evidence>
<dbReference type="AlphaFoldDB" id="A0A371B5K8"/>